<dbReference type="SUPFAM" id="SSF47413">
    <property type="entry name" value="lambda repressor-like DNA-binding domains"/>
    <property type="match status" value="1"/>
</dbReference>
<dbReference type="Proteomes" id="UP000198398">
    <property type="component" value="Chromosome"/>
</dbReference>
<dbReference type="EMBL" id="CP022316">
    <property type="protein sequence ID" value="ASK65294.1"/>
    <property type="molecule type" value="Genomic_DNA"/>
</dbReference>
<dbReference type="OrthoDB" id="4419620at2"/>
<dbReference type="InterPro" id="IPR010982">
    <property type="entry name" value="Lambda_DNA-bd_dom_sf"/>
</dbReference>
<keyword evidence="2" id="KW-1185">Reference proteome</keyword>
<accession>A0A220UAM4</accession>
<evidence type="ECO:0000313" key="1">
    <source>
        <dbReference type="EMBL" id="ASK65294.1"/>
    </source>
</evidence>
<proteinExistence type="predicted"/>
<sequence>MATYVPLITADLARAARALAQVSLLDLAEHTDLDVEHLRGVERGLRSLSAAQEERLHHAFEEFGVEVLPADEEAAIGHGVRRKFNPRTVKRLENWENEGGPAGDDDI</sequence>
<gene>
    <name evidence="1" type="ORF">CFK39_04985</name>
</gene>
<dbReference type="KEGG" id="brv:CFK39_04985"/>
<dbReference type="AlphaFoldDB" id="A0A220UAM4"/>
<dbReference type="Gene3D" id="1.10.260.40">
    <property type="entry name" value="lambda repressor-like DNA-binding domains"/>
    <property type="match status" value="1"/>
</dbReference>
<dbReference type="GO" id="GO:0003677">
    <property type="term" value="F:DNA binding"/>
    <property type="evidence" value="ECO:0007669"/>
    <property type="project" value="InterPro"/>
</dbReference>
<reference evidence="2" key="1">
    <citation type="submission" date="2017-07" db="EMBL/GenBank/DDBJ databases">
        <title>Brachybacterium sp. VR2415.</title>
        <authorList>
            <person name="Tak E.J."/>
            <person name="Bae J.-W."/>
        </authorList>
    </citation>
    <scope>NUCLEOTIDE SEQUENCE [LARGE SCALE GENOMIC DNA]</scope>
    <source>
        <strain evidence="2">VR2415</strain>
    </source>
</reference>
<evidence type="ECO:0000313" key="2">
    <source>
        <dbReference type="Proteomes" id="UP000198398"/>
    </source>
</evidence>
<name>A0A220UAM4_9MICO</name>
<organism evidence="1 2">
    <name type="scientific">Brachybacterium avium</name>
    <dbReference type="NCBI Taxonomy" id="2017485"/>
    <lineage>
        <taxon>Bacteria</taxon>
        <taxon>Bacillati</taxon>
        <taxon>Actinomycetota</taxon>
        <taxon>Actinomycetes</taxon>
        <taxon>Micrococcales</taxon>
        <taxon>Dermabacteraceae</taxon>
        <taxon>Brachybacterium</taxon>
    </lineage>
</organism>
<dbReference type="RefSeq" id="WP_089064536.1">
    <property type="nucleotide sequence ID" value="NZ_CP022316.1"/>
</dbReference>
<protein>
    <submittedName>
        <fullName evidence="1">Uncharacterized protein</fullName>
    </submittedName>
</protein>